<proteinExistence type="predicted"/>
<dbReference type="RefSeq" id="WP_042409945.1">
    <property type="nucleotide sequence ID" value="NZ_BAWO01000036.1"/>
</dbReference>
<gene>
    <name evidence="1" type="ORF">GCA01S_036_00040</name>
</gene>
<dbReference type="OrthoDB" id="2903198at2"/>
<protein>
    <submittedName>
        <fullName evidence="1">Uncharacterized protein</fullName>
    </submittedName>
</protein>
<dbReference type="Proteomes" id="UP000023561">
    <property type="component" value="Unassembled WGS sequence"/>
</dbReference>
<comment type="caution">
    <text evidence="1">The sequence shown here is derived from an EMBL/GenBank/DDBJ whole genome shotgun (WGS) entry which is preliminary data.</text>
</comment>
<evidence type="ECO:0000313" key="1">
    <source>
        <dbReference type="EMBL" id="GAJ40286.1"/>
    </source>
</evidence>
<dbReference type="AlphaFoldDB" id="A0A023DH04"/>
<dbReference type="EMBL" id="BAWO01000036">
    <property type="protein sequence ID" value="GAJ40286.1"/>
    <property type="molecule type" value="Genomic_DNA"/>
</dbReference>
<evidence type="ECO:0000313" key="2">
    <source>
        <dbReference type="Proteomes" id="UP000023561"/>
    </source>
</evidence>
<keyword evidence="2" id="KW-1185">Reference proteome</keyword>
<organism evidence="1 2">
    <name type="scientific">Parageobacillus caldoxylosilyticus NBRC 107762</name>
    <dbReference type="NCBI Taxonomy" id="1220594"/>
    <lineage>
        <taxon>Bacteria</taxon>
        <taxon>Bacillati</taxon>
        <taxon>Bacillota</taxon>
        <taxon>Bacilli</taxon>
        <taxon>Bacillales</taxon>
        <taxon>Anoxybacillaceae</taxon>
        <taxon>Saccharococcus</taxon>
    </lineage>
</organism>
<sequence length="242" mass="27947">MRLSQRDKAIIRDINRFRVMDRDSIAELHFAGLKRPVNSANSVLKRLVTNGHIRRSTKFGAPYLYLSKETSLREDSAKIGHYLAILDVYKDILRHGILDVFQVEPKYGSKGNVEPDMFCIFRKHGITGRTPFFIEVQNTLYSQKVMTQKLKRYEELYRSGLIAQEPWQPTDRPPIFPIVLIISGQRYAIDDSYPFRVIQAQSFTQFMQSLKPAKPKEEQRPKPKTASQLKYSGGIKINLGVK</sequence>
<reference evidence="1 2" key="1">
    <citation type="submission" date="2014-04" db="EMBL/GenBank/DDBJ databases">
        <title>Whole genome shotgun sequence of Geobacillus caldoxylosilyticus NBRC 107762.</title>
        <authorList>
            <person name="Hosoyama A."/>
            <person name="Hosoyama Y."/>
            <person name="Katano-Makiyama Y."/>
            <person name="Tsuchikane K."/>
            <person name="Ohji S."/>
            <person name="Ichikawa N."/>
            <person name="Yamazoe A."/>
            <person name="Fujita N."/>
        </authorList>
    </citation>
    <scope>NUCLEOTIDE SEQUENCE [LARGE SCALE GENOMIC DNA]</scope>
    <source>
        <strain evidence="1 2">NBRC 107762</strain>
    </source>
</reference>
<accession>A0A023DH04</accession>
<name>A0A023DH04_9BACL</name>